<feature type="domain" description="Cellulose-binding Sde182 C-terminal" evidence="1">
    <location>
        <begin position="12"/>
        <end position="49"/>
    </location>
</feature>
<dbReference type="Gene3D" id="2.60.40.10">
    <property type="entry name" value="Immunoglobulins"/>
    <property type="match status" value="1"/>
</dbReference>
<dbReference type="AlphaFoldDB" id="A0AB35IQI3"/>
<dbReference type="Proteomes" id="UP001211987">
    <property type="component" value="Unassembled WGS sequence"/>
</dbReference>
<gene>
    <name evidence="2" type="ORF">PM738_17795</name>
</gene>
<dbReference type="EMBL" id="JAQLKE010000047">
    <property type="protein sequence ID" value="MDB7085659.1"/>
    <property type="molecule type" value="Genomic_DNA"/>
</dbReference>
<evidence type="ECO:0000313" key="2">
    <source>
        <dbReference type="EMBL" id="MDB7085659.1"/>
    </source>
</evidence>
<name>A0AB35IQI3_9FIRM</name>
<accession>A0AB35IQI3</accession>
<sequence length="50" mass="5734">MVKLLMVSFTKNYEVPKDAENGDTIHVVVEVQDNGKHQLKHCQRVIITVK</sequence>
<evidence type="ECO:0000313" key="3">
    <source>
        <dbReference type="Proteomes" id="UP001211987"/>
    </source>
</evidence>
<dbReference type="InterPro" id="IPR013783">
    <property type="entry name" value="Ig-like_fold"/>
</dbReference>
<comment type="caution">
    <text evidence="2">The sequence shown here is derived from an EMBL/GenBank/DDBJ whole genome shotgun (WGS) entry which is preliminary data.</text>
</comment>
<dbReference type="InterPro" id="IPR048527">
    <property type="entry name" value="Sde182_C"/>
</dbReference>
<dbReference type="Pfam" id="PF21027">
    <property type="entry name" value="Sde0182_C"/>
    <property type="match status" value="1"/>
</dbReference>
<organism evidence="2 3">
    <name type="scientific">Thomasclavelia ramosa</name>
    <dbReference type="NCBI Taxonomy" id="1547"/>
    <lineage>
        <taxon>Bacteria</taxon>
        <taxon>Bacillati</taxon>
        <taxon>Bacillota</taxon>
        <taxon>Erysipelotrichia</taxon>
        <taxon>Erysipelotrichales</taxon>
        <taxon>Coprobacillaceae</taxon>
        <taxon>Thomasclavelia</taxon>
    </lineage>
</organism>
<protein>
    <recommendedName>
        <fullName evidence="1">Cellulose-binding Sde182 C-terminal domain-containing protein</fullName>
    </recommendedName>
</protein>
<reference evidence="2" key="1">
    <citation type="submission" date="2023-01" db="EMBL/GenBank/DDBJ databases">
        <title>Human gut microbiome strain richness.</title>
        <authorList>
            <person name="Chen-Liaw A."/>
        </authorList>
    </citation>
    <scope>NUCLEOTIDE SEQUENCE</scope>
    <source>
        <strain evidence="2">1001217st2_G6_1001217B_191108</strain>
    </source>
</reference>
<evidence type="ECO:0000259" key="1">
    <source>
        <dbReference type="Pfam" id="PF21027"/>
    </source>
</evidence>
<proteinExistence type="predicted"/>
<dbReference type="RefSeq" id="WP_167309590.1">
    <property type="nucleotide sequence ID" value="NZ_CAXMZF010000001.1"/>
</dbReference>